<dbReference type="FunFam" id="1.10.10.10:FF:000035">
    <property type="entry name" value="General transcription factor IIF subunit 2"/>
    <property type="match status" value="1"/>
</dbReference>
<dbReference type="PANTHER" id="PTHR10445">
    <property type="entry name" value="GENERAL TRANSCRIPTION FACTOR IIF SUBUNIT 2"/>
    <property type="match status" value="1"/>
</dbReference>
<dbReference type="GO" id="GO:0005674">
    <property type="term" value="C:transcription factor TFIIF complex"/>
    <property type="evidence" value="ECO:0007669"/>
    <property type="project" value="InterPro"/>
</dbReference>
<name>A0AAV7XJ72_9NEOP</name>
<keyword evidence="5 9" id="KW-0238">DNA-binding</keyword>
<reference evidence="12" key="1">
    <citation type="submission" date="2022-12" db="EMBL/GenBank/DDBJ databases">
        <title>Chromosome-level genome assembly of the bean flower thrips Megalurothrips usitatus.</title>
        <authorList>
            <person name="Ma L."/>
            <person name="Liu Q."/>
            <person name="Li H."/>
            <person name="Cai W."/>
        </authorList>
    </citation>
    <scope>NUCLEOTIDE SEQUENCE</scope>
    <source>
        <strain evidence="12">Cailab_2022a</strain>
    </source>
</reference>
<evidence type="ECO:0000256" key="1">
    <source>
        <dbReference type="ARBA" id="ARBA00004123"/>
    </source>
</evidence>
<proteinExistence type="inferred from homology"/>
<dbReference type="EMBL" id="JAPTSV010000010">
    <property type="protein sequence ID" value="KAJ1523775.1"/>
    <property type="molecule type" value="Genomic_DNA"/>
</dbReference>
<dbReference type="InterPro" id="IPR003196">
    <property type="entry name" value="TFIIF_beta"/>
</dbReference>
<feature type="domain" description="TFIIF beta subunit HTH" evidence="10">
    <location>
        <begin position="187"/>
        <end position="251"/>
    </location>
</feature>
<dbReference type="SUPFAM" id="SSF50916">
    <property type="entry name" value="Rap30/74 interaction domains"/>
    <property type="match status" value="1"/>
</dbReference>
<dbReference type="InterPro" id="IPR011039">
    <property type="entry name" value="TFIIF_interaction"/>
</dbReference>
<dbReference type="GO" id="GO:0006368">
    <property type="term" value="P:transcription elongation by RNA polymerase II"/>
    <property type="evidence" value="ECO:0007669"/>
    <property type="project" value="UniProtKB-ARBA"/>
</dbReference>
<dbReference type="InterPro" id="IPR036388">
    <property type="entry name" value="WH-like_DNA-bd_sf"/>
</dbReference>
<comment type="function">
    <text evidence="9">TFIIF is a general transcription initiation factor that binds to RNA polymerase II and helps to recruit it to the initiation complex in collaboration with TFIIB.</text>
</comment>
<evidence type="ECO:0000256" key="2">
    <source>
        <dbReference type="ARBA" id="ARBA00009543"/>
    </source>
</evidence>
<evidence type="ECO:0000256" key="7">
    <source>
        <dbReference type="ARBA" id="ARBA00023242"/>
    </source>
</evidence>
<accession>A0AAV7XJ72</accession>
<gene>
    <name evidence="12" type="ORF">ONE63_001608</name>
</gene>
<dbReference type="InterPro" id="IPR040504">
    <property type="entry name" value="TFIIF_beta_N"/>
</dbReference>
<dbReference type="GO" id="GO:0006367">
    <property type="term" value="P:transcription initiation at RNA polymerase II promoter"/>
    <property type="evidence" value="ECO:0007669"/>
    <property type="project" value="UniProtKB-UniRule"/>
</dbReference>
<evidence type="ECO:0000256" key="4">
    <source>
        <dbReference type="ARBA" id="ARBA00023015"/>
    </source>
</evidence>
<dbReference type="CDD" id="cd07980">
    <property type="entry name" value="TFIIF_beta"/>
    <property type="match status" value="1"/>
</dbReference>
<dbReference type="SUPFAM" id="SSF46785">
    <property type="entry name" value="Winged helix' DNA-binding domain"/>
    <property type="match status" value="1"/>
</dbReference>
<evidence type="ECO:0000256" key="6">
    <source>
        <dbReference type="ARBA" id="ARBA00023163"/>
    </source>
</evidence>
<protein>
    <recommendedName>
        <fullName evidence="3 9">General transcription factor IIF subunit 2</fullName>
    </recommendedName>
    <alternativeName>
        <fullName evidence="8 9">Transcription initiation factor IIF subunit beta</fullName>
    </alternativeName>
</protein>
<evidence type="ECO:0000259" key="10">
    <source>
        <dbReference type="Pfam" id="PF02270"/>
    </source>
</evidence>
<dbReference type="GO" id="GO:0003677">
    <property type="term" value="F:DNA binding"/>
    <property type="evidence" value="ECO:0007669"/>
    <property type="project" value="UniProtKB-UniRule"/>
</dbReference>
<dbReference type="AlphaFoldDB" id="A0AAV7XJ72"/>
<dbReference type="Pfam" id="PF17683">
    <property type="entry name" value="TFIIF_beta_N"/>
    <property type="match status" value="1"/>
</dbReference>
<evidence type="ECO:0000259" key="11">
    <source>
        <dbReference type="Pfam" id="PF17683"/>
    </source>
</evidence>
<keyword evidence="4 9" id="KW-0805">Transcription regulation</keyword>
<dbReference type="Gene3D" id="1.10.10.10">
    <property type="entry name" value="Winged helix-like DNA-binding domain superfamily/Winged helix DNA-binding domain"/>
    <property type="match status" value="1"/>
</dbReference>
<comment type="caution">
    <text evidence="12">The sequence shown here is derived from an EMBL/GenBank/DDBJ whole genome shotgun (WGS) entry which is preliminary data.</text>
</comment>
<dbReference type="InterPro" id="IPR040450">
    <property type="entry name" value="TFIIF_beta_HTH"/>
</dbReference>
<evidence type="ECO:0000313" key="13">
    <source>
        <dbReference type="Proteomes" id="UP001075354"/>
    </source>
</evidence>
<comment type="subcellular location">
    <subcellularLocation>
        <location evidence="1 9">Nucleus</location>
    </subcellularLocation>
</comment>
<keyword evidence="6 9" id="KW-0804">Transcription</keyword>
<dbReference type="Proteomes" id="UP001075354">
    <property type="component" value="Chromosome 10"/>
</dbReference>
<feature type="domain" description="TFIIF beta subunit N-terminal" evidence="11">
    <location>
        <begin position="22"/>
        <end position="101"/>
    </location>
</feature>
<organism evidence="12 13">
    <name type="scientific">Megalurothrips usitatus</name>
    <name type="common">bean blossom thrips</name>
    <dbReference type="NCBI Taxonomy" id="439358"/>
    <lineage>
        <taxon>Eukaryota</taxon>
        <taxon>Metazoa</taxon>
        <taxon>Ecdysozoa</taxon>
        <taxon>Arthropoda</taxon>
        <taxon>Hexapoda</taxon>
        <taxon>Insecta</taxon>
        <taxon>Pterygota</taxon>
        <taxon>Neoptera</taxon>
        <taxon>Paraneoptera</taxon>
        <taxon>Thysanoptera</taxon>
        <taxon>Terebrantia</taxon>
        <taxon>Thripoidea</taxon>
        <taxon>Thripidae</taxon>
        <taxon>Megalurothrips</taxon>
    </lineage>
</organism>
<dbReference type="PIRSF" id="PIRSF015849">
    <property type="entry name" value="TFIIF-beta"/>
    <property type="match status" value="1"/>
</dbReference>
<dbReference type="PANTHER" id="PTHR10445:SF0">
    <property type="entry name" value="GENERAL TRANSCRIPTION FACTOR IIF SUBUNIT 2"/>
    <property type="match status" value="1"/>
</dbReference>
<comment type="similarity">
    <text evidence="2 9">Belongs to the TFIIF beta subunit family.</text>
</comment>
<keyword evidence="13" id="KW-1185">Reference proteome</keyword>
<evidence type="ECO:0000256" key="8">
    <source>
        <dbReference type="ARBA" id="ARBA00033388"/>
    </source>
</evidence>
<sequence>MSSTASPSSHSERELDLSNASRGVWLVKVPKYISQKWEKSAGNVEVGKLRISKSAGQKAAVTLALSDNLVAQDGGQSTIPKDHRLTVQIVERQTLGVFSHSSPSNLDAVVPDSEKLCLEGKIQQKLECRPYADKGYMRLKAETFRKAAQPVRQIQQLDRVVHNFKPVSNHKHNIEYEERKKAEGKKARDDKDAVLEMMFAAFEKHQYYNIKDLVRITRQPVTYLKEILKEVCDYNIKNPHKNMWELKPEYRHYKDQSSEPKVNNSDSE</sequence>
<keyword evidence="7 9" id="KW-0539">Nucleus</keyword>
<evidence type="ECO:0000256" key="9">
    <source>
        <dbReference type="PIRNR" id="PIRNR015849"/>
    </source>
</evidence>
<dbReference type="InterPro" id="IPR036390">
    <property type="entry name" value="WH_DNA-bd_sf"/>
</dbReference>
<evidence type="ECO:0000256" key="3">
    <source>
        <dbReference type="ARBA" id="ARBA00020815"/>
    </source>
</evidence>
<evidence type="ECO:0000313" key="12">
    <source>
        <dbReference type="EMBL" id="KAJ1523775.1"/>
    </source>
</evidence>
<dbReference type="Pfam" id="PF02270">
    <property type="entry name" value="TFIIF_beta"/>
    <property type="match status" value="1"/>
</dbReference>
<evidence type="ECO:0000256" key="5">
    <source>
        <dbReference type="ARBA" id="ARBA00023125"/>
    </source>
</evidence>